<comment type="caution">
    <text evidence="2">The sequence shown here is derived from an EMBL/GenBank/DDBJ whole genome shotgun (WGS) entry which is preliminary data.</text>
</comment>
<evidence type="ECO:0000313" key="2">
    <source>
        <dbReference type="EMBL" id="TDP13150.1"/>
    </source>
</evidence>
<dbReference type="InterPro" id="IPR018961">
    <property type="entry name" value="DnaJ_homolog_subfam-C_membr-28"/>
</dbReference>
<sequence>MLVNPLQLREDEIGRKLDEAHRSGELSTAQSYGKPMLSDAGWVQTPDEFRMGFKILKNAGVVPPEVELFHQRAQLRAALAAASTEPDRLALQKSLSELEQRISLRLEALRASGSL</sequence>
<keyword evidence="3" id="KW-1185">Reference proteome</keyword>
<feature type="domain" description="DnaJ homologue subfamily C member 28 conserved" evidence="1">
    <location>
        <begin position="15"/>
        <end position="79"/>
    </location>
</feature>
<dbReference type="Pfam" id="PF09350">
    <property type="entry name" value="DJC28_CD"/>
    <property type="match status" value="1"/>
</dbReference>
<dbReference type="AlphaFoldDB" id="A0A4R6NC86"/>
<name>A0A4R6NC86_9BURK</name>
<reference evidence="2 3" key="1">
    <citation type="submission" date="2019-03" db="EMBL/GenBank/DDBJ databases">
        <title>Genomic Encyclopedia of Type Strains, Phase IV (KMG-IV): sequencing the most valuable type-strain genomes for metagenomic binning, comparative biology and taxonomic classification.</title>
        <authorList>
            <person name="Goeker M."/>
        </authorList>
    </citation>
    <scope>NUCLEOTIDE SEQUENCE [LARGE SCALE GENOMIC DNA]</scope>
    <source>
        <strain evidence="2 3">DSM 25082</strain>
    </source>
</reference>
<accession>A0A4R6NC86</accession>
<dbReference type="Proteomes" id="UP000295357">
    <property type="component" value="Unassembled WGS sequence"/>
</dbReference>
<proteinExistence type="predicted"/>
<evidence type="ECO:0000313" key="3">
    <source>
        <dbReference type="Proteomes" id="UP000295357"/>
    </source>
</evidence>
<evidence type="ECO:0000259" key="1">
    <source>
        <dbReference type="Pfam" id="PF09350"/>
    </source>
</evidence>
<gene>
    <name evidence="2" type="ORF">DFR39_101624</name>
</gene>
<protein>
    <submittedName>
        <fullName evidence="2">Uncharacterized protein DUF1992</fullName>
    </submittedName>
</protein>
<organism evidence="2 3">
    <name type="scientific">Roseateles asaccharophilus</name>
    <dbReference type="NCBI Taxonomy" id="582607"/>
    <lineage>
        <taxon>Bacteria</taxon>
        <taxon>Pseudomonadati</taxon>
        <taxon>Pseudomonadota</taxon>
        <taxon>Betaproteobacteria</taxon>
        <taxon>Burkholderiales</taxon>
        <taxon>Sphaerotilaceae</taxon>
        <taxon>Roseateles</taxon>
    </lineage>
</organism>
<dbReference type="EMBL" id="SNXE01000001">
    <property type="protein sequence ID" value="TDP13150.1"/>
    <property type="molecule type" value="Genomic_DNA"/>
</dbReference>
<dbReference type="OrthoDB" id="9798476at2"/>